<dbReference type="InterPro" id="IPR032632">
    <property type="entry name" value="Peptidase_M16_M"/>
</dbReference>
<dbReference type="Pfam" id="PF05193">
    <property type="entry name" value="Peptidase_M16_C"/>
    <property type="match status" value="1"/>
</dbReference>
<feature type="domain" description="Peptidase M16 N-terminal" evidence="16">
    <location>
        <begin position="138"/>
        <end position="274"/>
    </location>
</feature>
<accession>A0A558HDQ8</accession>
<keyword evidence="6" id="KW-0645">Protease</keyword>
<comment type="caution">
    <text evidence="20">The sequence shown here is derived from an EMBL/GenBank/DDBJ whole genome shotgun (WGS) entry which is preliminary data.</text>
</comment>
<feature type="domain" description="Peptidase M16 middle/third" evidence="18">
    <location>
        <begin position="483"/>
        <end position="759"/>
    </location>
</feature>
<evidence type="ECO:0000256" key="6">
    <source>
        <dbReference type="ARBA" id="ARBA00022670"/>
    </source>
</evidence>
<evidence type="ECO:0000313" key="21">
    <source>
        <dbReference type="Proteomes" id="UP000319941"/>
    </source>
</evidence>
<keyword evidence="8" id="KW-0378">Hydrolase</keyword>
<dbReference type="InterPro" id="IPR001431">
    <property type="entry name" value="Pept_M16_Zn_BS"/>
</dbReference>
<comment type="function">
    <text evidence="2">Endopeptidase that degrades small peptides of less than 7 kDa, such as glucagon and insulin.</text>
</comment>
<evidence type="ECO:0000259" key="18">
    <source>
        <dbReference type="Pfam" id="PF16187"/>
    </source>
</evidence>
<dbReference type="SUPFAM" id="SSF63411">
    <property type="entry name" value="LuxS/MPP-like metallohydrolase"/>
    <property type="match status" value="4"/>
</dbReference>
<evidence type="ECO:0000256" key="3">
    <source>
        <dbReference type="ARBA" id="ARBA00007261"/>
    </source>
</evidence>
<dbReference type="FunFam" id="3.30.830.10:FF:000005">
    <property type="entry name" value="nardilysin isoform X1"/>
    <property type="match status" value="1"/>
</dbReference>
<sequence>MPALQPSRWHAVSMTLHIRNGVWRTLLAQCWSDVTMRLVTHWPRSSHMPVLSLTLCRHRSFVSGEKMPLLPRFRPLGLSAAIAAIVLAGLSPGAVLADANSTPGSAQNVSVNAQTGPVIKSENDKRSYRSLTLNNGLRVLLVSDPGADKAAAAMDVEVGSAQDPKDVLGLAHFLEHMLFLGTDRYPDPDAYQDFITKHGGNHNAFTASQDTNYFFDIEPEAFDEALPRFARFFVAPQFNAEYVDRERHAVNSEYQARMQDDGRRVYEAVEKALNPEHPFNRFSVGSLDTLQDTDAGSLRQRLVDFYTAHYGAGVMRLSLVGPQSLDALEKLTRSNFSDVPNRDLKRPEIDIPLVTQGELPARLEVKALKQERELAFMFPIDDPIEHYRTQPVSYLANLIGHEGEGSLLAALKAKGWADALSAGGGLSDGHNAMLSIDITLTPEGAKHQPEIRAALFDYLALVRKQGINDWRYAEQAKLGEQKFRFQQRSSPVDLASSLAMMMTRYPVKEVLAAPYLMQNFDAALLDKTLARLTQDNLLEVYSGPNVAGDEQGQWFKAPYTLTRLSDDDATSSAATDGASASTADSLANQLALPAPNPYLASDFRVLELPNAAPTQLLDEPGAELWYQGNDSFGVPQAEWRFGLLNPEISSSVEEQVMSRVLAAWLNESLNARLYPARLAGQDALAYAHGRGITLQFSGWRDGQQPEMREVLDQLVNGEIVPATLERITQRLRRNLQNRAQAPLYSQLGRSLSETLIGPLATTPQMMAALDTVNSQTLDAFRKHFLARLHVQAMVTGNLTAKQASDTGQLVVNGLAPRVTREAIPTLEVRQISQQTALRPNSTRSDAGALRYLQGEDRTLQSQARLAVLGQLIEAPFYSRLRTDEQLGYIVSASYSPMLDAPGLSMLVQSPSKDSKTLFSRMDAFMTEFDTRVQALDESALTSYRQAVIDSLTQKPRRLSELAARNWNELSFGWTGFDRRQQLVAAVKQVNPEDIRATWQRLRNADSLELAFDPGTPSDFDQRIPKLALPALPEAPRAQAEATTSAPSAQPTSNAQH</sequence>
<dbReference type="PANTHER" id="PTHR43690:SF18">
    <property type="entry name" value="INSULIN-DEGRADING ENZYME-RELATED"/>
    <property type="match status" value="1"/>
</dbReference>
<reference evidence="20 21" key="1">
    <citation type="submission" date="2019-07" db="EMBL/GenBank/DDBJ databases">
        <title>Diversity of Bacteria from Kongsfjorden, Arctic.</title>
        <authorList>
            <person name="Yu Y."/>
        </authorList>
    </citation>
    <scope>NUCLEOTIDE SEQUENCE [LARGE SCALE GENOMIC DNA]</scope>
    <source>
        <strain evidence="20 21">SM1923</strain>
    </source>
</reference>
<evidence type="ECO:0000256" key="2">
    <source>
        <dbReference type="ARBA" id="ARBA00002184"/>
    </source>
</evidence>
<dbReference type="InterPro" id="IPR011249">
    <property type="entry name" value="Metalloenz_LuxS/M16"/>
</dbReference>
<evidence type="ECO:0000259" key="17">
    <source>
        <dbReference type="Pfam" id="PF05193"/>
    </source>
</evidence>
<protein>
    <recommendedName>
        <fullName evidence="5">Protease 3</fullName>
        <ecNumber evidence="4">3.4.24.55</ecNumber>
    </recommendedName>
    <alternativeName>
        <fullName evidence="13">Pitrilysin</fullName>
    </alternativeName>
    <alternativeName>
        <fullName evidence="12">Protease III</fullName>
    </alternativeName>
    <alternativeName>
        <fullName evidence="11">Protease pi</fullName>
    </alternativeName>
</protein>
<dbReference type="GO" id="GO:0004222">
    <property type="term" value="F:metalloendopeptidase activity"/>
    <property type="evidence" value="ECO:0007669"/>
    <property type="project" value="UniProtKB-EC"/>
</dbReference>
<feature type="domain" description="Coenzyme PQQ synthesis protein F-like C-terminal lobe" evidence="19">
    <location>
        <begin position="867"/>
        <end position="966"/>
    </location>
</feature>
<evidence type="ECO:0000256" key="11">
    <source>
        <dbReference type="ARBA" id="ARBA00029597"/>
    </source>
</evidence>
<keyword evidence="9" id="KW-0862">Zinc</keyword>
<comment type="cofactor">
    <cofactor evidence="1">
        <name>Zn(2+)</name>
        <dbReference type="ChEBI" id="CHEBI:29105"/>
    </cofactor>
</comment>
<feature type="domain" description="Peptidase M16 C-terminal" evidence="17">
    <location>
        <begin position="299"/>
        <end position="474"/>
    </location>
</feature>
<dbReference type="Pfam" id="PF16187">
    <property type="entry name" value="Peptidase_M16_M"/>
    <property type="match status" value="1"/>
</dbReference>
<feature type="compositionally biased region" description="Low complexity" evidence="15">
    <location>
        <begin position="1029"/>
        <end position="1041"/>
    </location>
</feature>
<dbReference type="PROSITE" id="PS00143">
    <property type="entry name" value="INSULINASE"/>
    <property type="match status" value="1"/>
</dbReference>
<dbReference type="EC" id="3.4.24.55" evidence="4"/>
<dbReference type="GO" id="GO:0006508">
    <property type="term" value="P:proteolysis"/>
    <property type="evidence" value="ECO:0007669"/>
    <property type="project" value="UniProtKB-KW"/>
</dbReference>
<dbReference type="PANTHER" id="PTHR43690">
    <property type="entry name" value="NARDILYSIN"/>
    <property type="match status" value="1"/>
</dbReference>
<dbReference type="Proteomes" id="UP000319941">
    <property type="component" value="Unassembled WGS sequence"/>
</dbReference>
<keyword evidence="7" id="KW-0479">Metal-binding</keyword>
<dbReference type="GO" id="GO:0005737">
    <property type="term" value="C:cytoplasm"/>
    <property type="evidence" value="ECO:0007669"/>
    <property type="project" value="UniProtKB-ARBA"/>
</dbReference>
<dbReference type="STRING" id="553385.GCA_000591415_03246"/>
<evidence type="ECO:0000259" key="16">
    <source>
        <dbReference type="Pfam" id="PF00675"/>
    </source>
</evidence>
<evidence type="ECO:0000256" key="7">
    <source>
        <dbReference type="ARBA" id="ARBA00022723"/>
    </source>
</evidence>
<evidence type="ECO:0000256" key="8">
    <source>
        <dbReference type="ARBA" id="ARBA00022801"/>
    </source>
</evidence>
<evidence type="ECO:0000313" key="20">
    <source>
        <dbReference type="EMBL" id="TVU67272.1"/>
    </source>
</evidence>
<dbReference type="InterPro" id="IPR011765">
    <property type="entry name" value="Pept_M16_N"/>
</dbReference>
<dbReference type="AlphaFoldDB" id="A0A558HDQ8"/>
<keyword evidence="21" id="KW-1185">Reference proteome</keyword>
<feature type="compositionally biased region" description="Polar residues" evidence="15">
    <location>
        <begin position="1042"/>
        <end position="1056"/>
    </location>
</feature>
<dbReference type="InterPro" id="IPR007863">
    <property type="entry name" value="Peptidase_M16_C"/>
</dbReference>
<evidence type="ECO:0000256" key="9">
    <source>
        <dbReference type="ARBA" id="ARBA00022833"/>
    </source>
</evidence>
<comment type="similarity">
    <text evidence="3 14">Belongs to the peptidase M16 family.</text>
</comment>
<name>A0A558HDQ8_9GAMM</name>
<gene>
    <name evidence="20" type="ORF">FQP86_17165</name>
</gene>
<feature type="region of interest" description="Disordered" evidence="15">
    <location>
        <begin position="1029"/>
        <end position="1056"/>
    </location>
</feature>
<dbReference type="EMBL" id="VNFH01000016">
    <property type="protein sequence ID" value="TVU67272.1"/>
    <property type="molecule type" value="Genomic_DNA"/>
</dbReference>
<evidence type="ECO:0000256" key="4">
    <source>
        <dbReference type="ARBA" id="ARBA00012449"/>
    </source>
</evidence>
<evidence type="ECO:0000256" key="5">
    <source>
        <dbReference type="ARBA" id="ARBA00017565"/>
    </source>
</evidence>
<dbReference type="GO" id="GO:0046872">
    <property type="term" value="F:metal ion binding"/>
    <property type="evidence" value="ECO:0007669"/>
    <property type="project" value="UniProtKB-KW"/>
</dbReference>
<dbReference type="Pfam" id="PF22456">
    <property type="entry name" value="PqqF-like_C_4"/>
    <property type="match status" value="1"/>
</dbReference>
<dbReference type="FunFam" id="3.30.830.10:FF:000012">
    <property type="entry name" value="Protease 3"/>
    <property type="match status" value="1"/>
</dbReference>
<evidence type="ECO:0000256" key="15">
    <source>
        <dbReference type="SAM" id="MobiDB-lite"/>
    </source>
</evidence>
<proteinExistence type="inferred from homology"/>
<evidence type="ECO:0000256" key="1">
    <source>
        <dbReference type="ARBA" id="ARBA00001947"/>
    </source>
</evidence>
<dbReference type="InterPro" id="IPR054734">
    <property type="entry name" value="PqqF-like_C_4"/>
</dbReference>
<evidence type="ECO:0000256" key="12">
    <source>
        <dbReference type="ARBA" id="ARBA00031184"/>
    </source>
</evidence>
<evidence type="ECO:0000256" key="10">
    <source>
        <dbReference type="ARBA" id="ARBA00023049"/>
    </source>
</evidence>
<dbReference type="OrthoDB" id="9811314at2"/>
<evidence type="ECO:0000256" key="13">
    <source>
        <dbReference type="ARBA" id="ARBA00033450"/>
    </source>
</evidence>
<dbReference type="Pfam" id="PF00675">
    <property type="entry name" value="Peptidase_M16"/>
    <property type="match status" value="1"/>
</dbReference>
<dbReference type="InterPro" id="IPR050626">
    <property type="entry name" value="Peptidase_M16"/>
</dbReference>
<dbReference type="Gene3D" id="3.30.830.10">
    <property type="entry name" value="Metalloenzyme, LuxS/M16 peptidase-like"/>
    <property type="match status" value="4"/>
</dbReference>
<keyword evidence="10" id="KW-0482">Metalloprotease</keyword>
<evidence type="ECO:0000259" key="19">
    <source>
        <dbReference type="Pfam" id="PF22456"/>
    </source>
</evidence>
<organism evidence="20 21">
    <name type="scientific">Cobetia crustatorum</name>
    <dbReference type="NCBI Taxonomy" id="553385"/>
    <lineage>
        <taxon>Bacteria</taxon>
        <taxon>Pseudomonadati</taxon>
        <taxon>Pseudomonadota</taxon>
        <taxon>Gammaproteobacteria</taxon>
        <taxon>Oceanospirillales</taxon>
        <taxon>Halomonadaceae</taxon>
        <taxon>Cobetia</taxon>
    </lineage>
</organism>
<evidence type="ECO:0000256" key="14">
    <source>
        <dbReference type="RuleBase" id="RU004447"/>
    </source>
</evidence>